<reference evidence="2" key="1">
    <citation type="submission" date="2018-02" db="EMBL/GenBank/DDBJ databases">
        <title>Rhizophora mucronata_Transcriptome.</title>
        <authorList>
            <person name="Meera S.P."/>
            <person name="Sreeshan A."/>
            <person name="Augustine A."/>
        </authorList>
    </citation>
    <scope>NUCLEOTIDE SEQUENCE</scope>
    <source>
        <tissue evidence="2">Leaf</tissue>
    </source>
</reference>
<evidence type="ECO:0000256" key="1">
    <source>
        <dbReference type="SAM" id="SignalP"/>
    </source>
</evidence>
<proteinExistence type="predicted"/>
<dbReference type="EMBL" id="GGEC01010722">
    <property type="protein sequence ID" value="MBW91205.1"/>
    <property type="molecule type" value="Transcribed_RNA"/>
</dbReference>
<sequence length="95" mass="10942">MVFAMFWTAIHHCARSVLVLLAPTRTSTETRSQSFLFAVCSATRQFRNRRNKSRNRWEIKAPFDDTICLTIGCFLYVLYSSVDGFCQLLCCGNTF</sequence>
<evidence type="ECO:0000313" key="2">
    <source>
        <dbReference type="EMBL" id="MBW91205.1"/>
    </source>
</evidence>
<keyword evidence="1" id="KW-0732">Signal</keyword>
<feature type="chain" id="PRO_5015150787" description="Secreted protein" evidence="1">
    <location>
        <begin position="17"/>
        <end position="95"/>
    </location>
</feature>
<protein>
    <recommendedName>
        <fullName evidence="3">Secreted protein</fullName>
    </recommendedName>
</protein>
<name>A0A2P2JCJ8_RHIMU</name>
<feature type="signal peptide" evidence="1">
    <location>
        <begin position="1"/>
        <end position="16"/>
    </location>
</feature>
<evidence type="ECO:0008006" key="3">
    <source>
        <dbReference type="Google" id="ProtNLM"/>
    </source>
</evidence>
<accession>A0A2P2JCJ8</accession>
<dbReference type="AlphaFoldDB" id="A0A2P2JCJ8"/>
<organism evidence="2">
    <name type="scientific">Rhizophora mucronata</name>
    <name type="common">Asiatic mangrove</name>
    <dbReference type="NCBI Taxonomy" id="61149"/>
    <lineage>
        <taxon>Eukaryota</taxon>
        <taxon>Viridiplantae</taxon>
        <taxon>Streptophyta</taxon>
        <taxon>Embryophyta</taxon>
        <taxon>Tracheophyta</taxon>
        <taxon>Spermatophyta</taxon>
        <taxon>Magnoliopsida</taxon>
        <taxon>eudicotyledons</taxon>
        <taxon>Gunneridae</taxon>
        <taxon>Pentapetalae</taxon>
        <taxon>rosids</taxon>
        <taxon>fabids</taxon>
        <taxon>Malpighiales</taxon>
        <taxon>Rhizophoraceae</taxon>
        <taxon>Rhizophora</taxon>
    </lineage>
</organism>